<keyword evidence="1" id="KW-0472">Membrane</keyword>
<dbReference type="AlphaFoldDB" id="X0UA35"/>
<evidence type="ECO:0000256" key="1">
    <source>
        <dbReference type="SAM" id="Phobius"/>
    </source>
</evidence>
<feature type="transmembrane region" description="Helical" evidence="1">
    <location>
        <begin position="37"/>
        <end position="63"/>
    </location>
</feature>
<evidence type="ECO:0000313" key="2">
    <source>
        <dbReference type="EMBL" id="GAF85350.1"/>
    </source>
</evidence>
<protein>
    <submittedName>
        <fullName evidence="2">Uncharacterized protein</fullName>
    </submittedName>
</protein>
<name>X0UA35_9ZZZZ</name>
<proteinExistence type="predicted"/>
<accession>X0UA35</accession>
<keyword evidence="1" id="KW-0812">Transmembrane</keyword>
<reference evidence="2" key="1">
    <citation type="journal article" date="2014" name="Front. Microbiol.">
        <title>High frequency of phylogenetically diverse reductive dehalogenase-homologous genes in deep subseafloor sedimentary metagenomes.</title>
        <authorList>
            <person name="Kawai M."/>
            <person name="Futagami T."/>
            <person name="Toyoda A."/>
            <person name="Takaki Y."/>
            <person name="Nishi S."/>
            <person name="Hori S."/>
            <person name="Arai W."/>
            <person name="Tsubouchi T."/>
            <person name="Morono Y."/>
            <person name="Uchiyama I."/>
            <person name="Ito T."/>
            <person name="Fujiyama A."/>
            <person name="Inagaki F."/>
            <person name="Takami H."/>
        </authorList>
    </citation>
    <scope>NUCLEOTIDE SEQUENCE</scope>
    <source>
        <strain evidence="2">Expedition CK06-06</strain>
    </source>
</reference>
<dbReference type="EMBL" id="BARS01002455">
    <property type="protein sequence ID" value="GAF85350.1"/>
    <property type="molecule type" value="Genomic_DNA"/>
</dbReference>
<gene>
    <name evidence="2" type="ORF">S01H1_04673</name>
</gene>
<organism evidence="2">
    <name type="scientific">marine sediment metagenome</name>
    <dbReference type="NCBI Taxonomy" id="412755"/>
    <lineage>
        <taxon>unclassified sequences</taxon>
        <taxon>metagenomes</taxon>
        <taxon>ecological metagenomes</taxon>
    </lineage>
</organism>
<sequence length="76" mass="8982">MSNSILSKCVEILKKDEIKNDLKTIIRPLIEILLDQLYPYLFVLLLFIITNFLLLLGIFLSLIKTREITFKYPSFF</sequence>
<comment type="caution">
    <text evidence="2">The sequence shown here is derived from an EMBL/GenBank/DDBJ whole genome shotgun (WGS) entry which is preliminary data.</text>
</comment>
<keyword evidence="1" id="KW-1133">Transmembrane helix</keyword>